<dbReference type="PANTHER" id="PTHR45913:SF5">
    <property type="entry name" value="GENERAL TRANSCRIPTION FACTOR II-I REPEAT DOMAIN-CONTAINING PROTEIN 2A-LIKE PROTEIN"/>
    <property type="match status" value="1"/>
</dbReference>
<dbReference type="EMBL" id="VOFY01000007">
    <property type="protein sequence ID" value="KAA8591110.1"/>
    <property type="molecule type" value="Genomic_DNA"/>
</dbReference>
<accession>A0A5J5DCZ3</accession>
<comment type="caution">
    <text evidence="2">The sequence shown here is derived from an EMBL/GenBank/DDBJ whole genome shotgun (WGS) entry which is preliminary data.</text>
</comment>
<evidence type="ECO:0000313" key="3">
    <source>
        <dbReference type="Proteomes" id="UP000327493"/>
    </source>
</evidence>
<evidence type="ECO:0000313" key="2">
    <source>
        <dbReference type="EMBL" id="KAA8591110.1"/>
    </source>
</evidence>
<dbReference type="Pfam" id="PF05699">
    <property type="entry name" value="Dimer_Tnp_hAT"/>
    <property type="match status" value="1"/>
</dbReference>
<evidence type="ECO:0000259" key="1">
    <source>
        <dbReference type="Pfam" id="PF05699"/>
    </source>
</evidence>
<name>A0A5J5DCZ3_9PERO</name>
<dbReference type="InterPro" id="IPR008906">
    <property type="entry name" value="HATC_C_dom"/>
</dbReference>
<sequence>MTGRKNGLVVLVQSKTGRGEVEEVSGNADKLGQFLRELPPTFPELSRMFKRTMCLFGSTYLCEKLFSTMNFNKSKYRSRLTDGHLQAIVRVSTVSSLKSNVSQLCERKRCQVSGSKE</sequence>
<protein>
    <recommendedName>
        <fullName evidence="1">HAT C-terminal dimerisation domain-containing protein</fullName>
    </recommendedName>
</protein>
<dbReference type="GO" id="GO:0046983">
    <property type="term" value="F:protein dimerization activity"/>
    <property type="evidence" value="ECO:0007669"/>
    <property type="project" value="InterPro"/>
</dbReference>
<keyword evidence="3" id="KW-1185">Reference proteome</keyword>
<reference evidence="2 3" key="1">
    <citation type="submission" date="2019-08" db="EMBL/GenBank/DDBJ databases">
        <title>A chromosome-level genome assembly, high-density linkage maps, and genome scans reveal the genomic architecture of hybrid incompatibilities underlying speciation via character displacement in darters (Percidae: Etheostominae).</title>
        <authorList>
            <person name="Moran R.L."/>
            <person name="Catchen J.M."/>
            <person name="Fuller R.C."/>
        </authorList>
    </citation>
    <scope>NUCLEOTIDE SEQUENCE [LARGE SCALE GENOMIC DNA]</scope>
    <source>
        <strain evidence="2">EspeVRDwgs_2016</strain>
        <tissue evidence="2">Muscle</tissue>
    </source>
</reference>
<gene>
    <name evidence="2" type="ORF">FQN60_002053</name>
</gene>
<feature type="domain" description="HAT C-terminal dimerisation" evidence="1">
    <location>
        <begin position="31"/>
        <end position="89"/>
    </location>
</feature>
<dbReference type="PANTHER" id="PTHR45913">
    <property type="entry name" value="EPM2A-INTERACTING PROTEIN 1"/>
    <property type="match status" value="1"/>
</dbReference>
<organism evidence="2 3">
    <name type="scientific">Etheostoma spectabile</name>
    <name type="common">orangethroat darter</name>
    <dbReference type="NCBI Taxonomy" id="54343"/>
    <lineage>
        <taxon>Eukaryota</taxon>
        <taxon>Metazoa</taxon>
        <taxon>Chordata</taxon>
        <taxon>Craniata</taxon>
        <taxon>Vertebrata</taxon>
        <taxon>Euteleostomi</taxon>
        <taxon>Actinopterygii</taxon>
        <taxon>Neopterygii</taxon>
        <taxon>Teleostei</taxon>
        <taxon>Neoteleostei</taxon>
        <taxon>Acanthomorphata</taxon>
        <taxon>Eupercaria</taxon>
        <taxon>Perciformes</taxon>
        <taxon>Percoidei</taxon>
        <taxon>Percidae</taxon>
        <taxon>Etheostomatinae</taxon>
        <taxon>Etheostoma</taxon>
    </lineage>
</organism>
<dbReference type="Proteomes" id="UP000327493">
    <property type="component" value="Chromosome 7"/>
</dbReference>
<dbReference type="AlphaFoldDB" id="A0A5J5DCZ3"/>
<proteinExistence type="predicted"/>